<gene>
    <name evidence="1" type="ORF">I4I81_25160</name>
</gene>
<evidence type="ECO:0000313" key="2">
    <source>
        <dbReference type="Proteomes" id="UP000694287"/>
    </source>
</evidence>
<name>A0ABS6UZ43_9PSEU</name>
<proteinExistence type="predicted"/>
<dbReference type="Pfam" id="PF19980">
    <property type="entry name" value="DUF6416"/>
    <property type="match status" value="1"/>
</dbReference>
<protein>
    <submittedName>
        <fullName evidence="1">Uncharacterized protein</fullName>
    </submittedName>
</protein>
<comment type="caution">
    <text evidence="1">The sequence shown here is derived from an EMBL/GenBank/DDBJ whole genome shotgun (WGS) entry which is preliminary data.</text>
</comment>
<sequence length="148" mass="16574">MIDITVKVPEDRVPEFYSMYGTWLNSPAPVEPLVDLQSQGDAGHLPWTDADADLAAIVWDKLSDTAKGLFSALIDNPEQRFSGDELSEMLRIPNGKHGVAGVLAWPGRHCAAVNRTWPWSWSSYLQEGTPGYWFTPDVAQLFRDARDR</sequence>
<keyword evidence="2" id="KW-1185">Reference proteome</keyword>
<dbReference type="InterPro" id="IPR046301">
    <property type="entry name" value="DUF6416"/>
</dbReference>
<organism evidence="1 2">
    <name type="scientific">Pseudonocardia abyssalis</name>
    <dbReference type="NCBI Taxonomy" id="2792008"/>
    <lineage>
        <taxon>Bacteria</taxon>
        <taxon>Bacillati</taxon>
        <taxon>Actinomycetota</taxon>
        <taxon>Actinomycetes</taxon>
        <taxon>Pseudonocardiales</taxon>
        <taxon>Pseudonocardiaceae</taxon>
        <taxon>Pseudonocardia</taxon>
    </lineage>
</organism>
<dbReference type="RefSeq" id="WP_218603549.1">
    <property type="nucleotide sequence ID" value="NZ_JADQDJ010000138.1"/>
</dbReference>
<dbReference type="EMBL" id="JADQDK010000001">
    <property type="protein sequence ID" value="MBW0137523.1"/>
    <property type="molecule type" value="Genomic_DNA"/>
</dbReference>
<accession>A0ABS6UZ43</accession>
<reference evidence="1 2" key="1">
    <citation type="submission" date="2020-11" db="EMBL/GenBank/DDBJ databases">
        <title>Pseudonocardia abyssalis sp. nov. and Pseudonocardia oceani sp. nov., description and phylogenomic analysis of two novel actinomycetes isolated from the deep Southern Ocean.</title>
        <authorList>
            <person name="Parra J."/>
        </authorList>
    </citation>
    <scope>NUCLEOTIDE SEQUENCE [LARGE SCALE GENOMIC DNA]</scope>
    <source>
        <strain evidence="1 2">KRD-168</strain>
    </source>
</reference>
<evidence type="ECO:0000313" key="1">
    <source>
        <dbReference type="EMBL" id="MBW0137523.1"/>
    </source>
</evidence>
<dbReference type="Proteomes" id="UP000694287">
    <property type="component" value="Unassembled WGS sequence"/>
</dbReference>